<dbReference type="Gene3D" id="3.40.50.150">
    <property type="entry name" value="Vaccinia Virus protein VP39"/>
    <property type="match status" value="1"/>
</dbReference>
<feature type="domain" description="Methyltransferase" evidence="1">
    <location>
        <begin position="173"/>
        <end position="266"/>
    </location>
</feature>
<name>A0ABT0YC04_9ACTN</name>
<dbReference type="SUPFAM" id="SSF53335">
    <property type="entry name" value="S-adenosyl-L-methionine-dependent methyltransferases"/>
    <property type="match status" value="1"/>
</dbReference>
<dbReference type="CDD" id="cd02440">
    <property type="entry name" value="AdoMet_MTases"/>
    <property type="match status" value="1"/>
</dbReference>
<proteinExistence type="predicted"/>
<dbReference type="Proteomes" id="UP001523216">
    <property type="component" value="Unassembled WGS sequence"/>
</dbReference>
<gene>
    <name evidence="2" type="ORF">LXN57_39095</name>
</gene>
<dbReference type="InterPro" id="IPR041698">
    <property type="entry name" value="Methyltransf_25"/>
</dbReference>
<dbReference type="EMBL" id="JAMQOL010000061">
    <property type="protein sequence ID" value="MCM4083572.1"/>
    <property type="molecule type" value="Genomic_DNA"/>
</dbReference>
<accession>A0ABT0YC04</accession>
<reference evidence="2 3" key="1">
    <citation type="submission" date="2022-06" db="EMBL/GenBank/DDBJ databases">
        <title>Actinoplanes abujensis sp. nov., isolated from Nigerian arid soil.</title>
        <authorList>
            <person name="Ding P."/>
        </authorList>
    </citation>
    <scope>NUCLEOTIDE SEQUENCE [LARGE SCALE GENOMIC DNA]</scope>
    <source>
        <strain evidence="3">TRM88002</strain>
    </source>
</reference>
<keyword evidence="3" id="KW-1185">Reference proteome</keyword>
<evidence type="ECO:0000313" key="2">
    <source>
        <dbReference type="EMBL" id="MCM4083572.1"/>
    </source>
</evidence>
<dbReference type="InterPro" id="IPR029063">
    <property type="entry name" value="SAM-dependent_MTases_sf"/>
</dbReference>
<organism evidence="2 3">
    <name type="scientific">Paractinoplanes hotanensis</name>
    <dbReference type="NCBI Taxonomy" id="2906497"/>
    <lineage>
        <taxon>Bacteria</taxon>
        <taxon>Bacillati</taxon>
        <taxon>Actinomycetota</taxon>
        <taxon>Actinomycetes</taxon>
        <taxon>Micromonosporales</taxon>
        <taxon>Micromonosporaceae</taxon>
        <taxon>Paractinoplanes</taxon>
    </lineage>
</organism>
<evidence type="ECO:0000259" key="1">
    <source>
        <dbReference type="Pfam" id="PF13649"/>
    </source>
</evidence>
<dbReference type="GO" id="GO:0032259">
    <property type="term" value="P:methylation"/>
    <property type="evidence" value="ECO:0007669"/>
    <property type="project" value="UniProtKB-KW"/>
</dbReference>
<dbReference type="RefSeq" id="WP_251803270.1">
    <property type="nucleotide sequence ID" value="NZ_JAMQOL010000061.1"/>
</dbReference>
<comment type="caution">
    <text evidence="2">The sequence shown here is derived from an EMBL/GenBank/DDBJ whole genome shotgun (WGS) entry which is preliminary data.</text>
</comment>
<keyword evidence="2" id="KW-0808">Transferase</keyword>
<dbReference type="GO" id="GO:0008168">
    <property type="term" value="F:methyltransferase activity"/>
    <property type="evidence" value="ECO:0007669"/>
    <property type="project" value="UniProtKB-KW"/>
</dbReference>
<dbReference type="Pfam" id="PF13649">
    <property type="entry name" value="Methyltransf_25"/>
    <property type="match status" value="1"/>
</dbReference>
<evidence type="ECO:0000313" key="3">
    <source>
        <dbReference type="Proteomes" id="UP001523216"/>
    </source>
</evidence>
<sequence length="346" mass="37795">MTDKAPSEQRFADAVQAAQQIEQWSTGAQALALLTAVREWGWTRFLSTSRDIRRLAEFTGLTPAQLETVLDALRLFGVVEHDGTEVWLSPTFAALAADDAWLALPDVLDNAEVSRRLIQGAVPATHGPLSAGDALVVARTTGGRPTTVTAALFERLLRDLPEWAESLREGNHLDVGSGIATATLTLSSLFPQMRTTAIELVPEVAAEARRRAEQHGLAGRVDVRCMDARDFPAEGTFDSAFWDQPFFPEPTRTATLAMIRRALRPGALLSVPEEDAEAQDIDERSGALRRLLRAQWRAPRDRSAAELAAEAEEAGFTVERVAPTSFGRFVLLRRPADVAEPGPARR</sequence>
<protein>
    <submittedName>
        <fullName evidence="2">Class I SAM-dependent methyltransferase</fullName>
    </submittedName>
</protein>
<keyword evidence="2" id="KW-0489">Methyltransferase</keyword>